<dbReference type="InterPro" id="IPR009091">
    <property type="entry name" value="RCC1/BLIP-II"/>
</dbReference>
<gene>
    <name evidence="3" type="ORF">SO694_00006065</name>
</gene>
<dbReference type="SUPFAM" id="SSF50985">
    <property type="entry name" value="RCC1/BLIP-II"/>
    <property type="match status" value="1"/>
</dbReference>
<organism evidence="3 4">
    <name type="scientific">Aureococcus anophagefferens</name>
    <name type="common">Harmful bloom alga</name>
    <dbReference type="NCBI Taxonomy" id="44056"/>
    <lineage>
        <taxon>Eukaryota</taxon>
        <taxon>Sar</taxon>
        <taxon>Stramenopiles</taxon>
        <taxon>Ochrophyta</taxon>
        <taxon>Pelagophyceae</taxon>
        <taxon>Pelagomonadales</taxon>
        <taxon>Pelagomonadaceae</taxon>
        <taxon>Aureococcus</taxon>
    </lineage>
</organism>
<evidence type="ECO:0000256" key="2">
    <source>
        <dbReference type="SAM" id="MobiDB-lite"/>
    </source>
</evidence>
<evidence type="ECO:0000313" key="3">
    <source>
        <dbReference type="EMBL" id="KAK7250029.1"/>
    </source>
</evidence>
<feature type="repeat" description="RCC1" evidence="1">
    <location>
        <begin position="499"/>
        <end position="551"/>
    </location>
</feature>
<dbReference type="PANTHER" id="PTHR45982">
    <property type="entry name" value="REGULATOR OF CHROMOSOME CONDENSATION"/>
    <property type="match status" value="1"/>
</dbReference>
<dbReference type="PROSITE" id="PS00626">
    <property type="entry name" value="RCC1_2"/>
    <property type="match status" value="1"/>
</dbReference>
<dbReference type="InterPro" id="IPR051553">
    <property type="entry name" value="Ran_GTPase-activating"/>
</dbReference>
<dbReference type="InterPro" id="IPR000408">
    <property type="entry name" value="Reg_chr_condens"/>
</dbReference>
<accession>A0ABR1GAA1</accession>
<dbReference type="EMBL" id="JBBJCI010000038">
    <property type="protein sequence ID" value="KAK7250029.1"/>
    <property type="molecule type" value="Genomic_DNA"/>
</dbReference>
<feature type="compositionally biased region" description="Basic and acidic residues" evidence="2">
    <location>
        <begin position="107"/>
        <end position="134"/>
    </location>
</feature>
<evidence type="ECO:0000313" key="4">
    <source>
        <dbReference type="Proteomes" id="UP001363151"/>
    </source>
</evidence>
<name>A0ABR1GAA1_AURAN</name>
<protein>
    <submittedName>
        <fullName evidence="3">Mitochondrial carrier protein</fullName>
    </submittedName>
</protein>
<proteinExistence type="predicted"/>
<feature type="compositionally biased region" description="Acidic residues" evidence="2">
    <location>
        <begin position="228"/>
        <end position="242"/>
    </location>
</feature>
<dbReference type="PANTHER" id="PTHR45982:SF1">
    <property type="entry name" value="REGULATOR OF CHROMOSOME CONDENSATION"/>
    <property type="match status" value="1"/>
</dbReference>
<dbReference type="Proteomes" id="UP001363151">
    <property type="component" value="Unassembled WGS sequence"/>
</dbReference>
<sequence>MATWTTRVRWVEDGLVLRVTEVELAVGGAAALHHVKAAVEATFAIPIDRQKLGPPSALAELASAARTSLDVEEAALAAEDEAAAADDAAAEARARADMEAMYAELHRREGEPAPPHRREGEPAPPHRREGESKWASDAVLLEDDEPPARAPRPRKRHQARRLDEARAADLPPLEDLRREAPADGYALDREPRVALDEEPVALDEDGYVVEPGDASDDDVLDLPIPGLPDDDDDDDGDADDGGGDPAPARYSRFVVRFSGSVPVVVVSEPTLEIDQAAVARELAAEHGFAPERARETAAAAVRVANLKRGPRPVEEKYVLWWADKYGAREALRLRLAGAGGSDVDVDPMARVARRVHLGGRNQVPRMRLVVDESPAGLRRIAEAEAMGREDGRAARHAAGRAANAAAETALLASEDPRGAGAFFDGDAFERRGDERARMAFEDEEGRVLGLAADDRARPPQGRRDDALGAGLTFQQKRRVVAHLPVCDQMRLFCASRRLARVWSWGRGAGGALGHDDDDVTFAAPKELEALRPVPVKQLVAGPHHSAVLDWRGRVYSWGFDACLNVRQSVSAASSAGATYAEDAGPARAGDTRVRAPARVADVFRGDLDLDDGADALRAPPPAVRHIAADSTSVVAVGRDGAEAKRLGGKRLDAQLDAMERYGDAAKAPPKPLDAVAVAAITCGVEHSVALERSGHVWTSVAATIYERFGIARHLGLASGDLDEVLEPVPLGRGGDPMAPGRVALEAATRVEDDAPTRSPVVFTWGLGPAVGRGREGFDRTLADGEDGRPTRVRDLEDVVWLGAGHSFTAALTFAGELYLWGDGDVLGRAAPRHRPARAAFPKGAKCVAAACGLYHVLAMTCARDADAPVNTAFYLDHRVDASEWLLHSRIRTDAYGAIAPLTHARRGVRVPDVLRDLGPVELAVGHAAAEGGE</sequence>
<dbReference type="Gene3D" id="2.130.10.30">
    <property type="entry name" value="Regulator of chromosome condensation 1/beta-lactamase-inhibitor protein II"/>
    <property type="match status" value="2"/>
</dbReference>
<dbReference type="Pfam" id="PF00415">
    <property type="entry name" value="RCC1"/>
    <property type="match status" value="1"/>
</dbReference>
<reference evidence="3 4" key="1">
    <citation type="submission" date="2024-03" db="EMBL/GenBank/DDBJ databases">
        <title>Aureococcus anophagefferens CCMP1851 and Kratosvirus quantuckense: Draft genome of a second virus-susceptible host strain in the model system.</title>
        <authorList>
            <person name="Chase E."/>
            <person name="Truchon A.R."/>
            <person name="Schepens W."/>
            <person name="Wilhelm S.W."/>
        </authorList>
    </citation>
    <scope>NUCLEOTIDE SEQUENCE [LARGE SCALE GENOMIC DNA]</scope>
    <source>
        <strain evidence="3 4">CCMP1851</strain>
    </source>
</reference>
<feature type="region of interest" description="Disordered" evidence="2">
    <location>
        <begin position="107"/>
        <end position="247"/>
    </location>
</feature>
<comment type="caution">
    <text evidence="3">The sequence shown here is derived from an EMBL/GenBank/DDBJ whole genome shotgun (WGS) entry which is preliminary data.</text>
</comment>
<feature type="repeat" description="RCC1" evidence="1">
    <location>
        <begin position="815"/>
        <end position="862"/>
    </location>
</feature>
<dbReference type="PROSITE" id="PS50012">
    <property type="entry name" value="RCC1_3"/>
    <property type="match status" value="2"/>
</dbReference>
<keyword evidence="4" id="KW-1185">Reference proteome</keyword>
<feature type="compositionally biased region" description="Basic and acidic residues" evidence="2">
    <location>
        <begin position="174"/>
        <end position="195"/>
    </location>
</feature>
<evidence type="ECO:0000256" key="1">
    <source>
        <dbReference type="PROSITE-ProRule" id="PRU00235"/>
    </source>
</evidence>
<feature type="compositionally biased region" description="Acidic residues" evidence="2">
    <location>
        <begin position="196"/>
        <end position="220"/>
    </location>
</feature>